<proteinExistence type="predicted"/>
<keyword evidence="1" id="KW-1133">Transmembrane helix</keyword>
<feature type="transmembrane region" description="Helical" evidence="1">
    <location>
        <begin position="55"/>
        <end position="75"/>
    </location>
</feature>
<accession>A0ABU6ZH59</accession>
<keyword evidence="1" id="KW-0812">Transmembrane</keyword>
<protein>
    <submittedName>
        <fullName evidence="2">Uncharacterized protein</fullName>
    </submittedName>
</protein>
<reference evidence="2 3" key="1">
    <citation type="journal article" date="2023" name="Plants (Basel)">
        <title>Bridging the Gap: Combining Genomics and Transcriptomics Approaches to Understand Stylosanthes scabra, an Orphan Legume from the Brazilian Caatinga.</title>
        <authorList>
            <person name="Ferreira-Neto J.R.C."/>
            <person name="da Silva M.D."/>
            <person name="Binneck E."/>
            <person name="de Melo N.F."/>
            <person name="da Silva R.H."/>
            <person name="de Melo A.L.T.M."/>
            <person name="Pandolfi V."/>
            <person name="Bustamante F.O."/>
            <person name="Brasileiro-Vidal A.C."/>
            <person name="Benko-Iseppon A.M."/>
        </authorList>
    </citation>
    <scope>NUCLEOTIDE SEQUENCE [LARGE SCALE GENOMIC DNA]</scope>
    <source>
        <tissue evidence="2">Leaves</tissue>
    </source>
</reference>
<dbReference type="Proteomes" id="UP001341840">
    <property type="component" value="Unassembled WGS sequence"/>
</dbReference>
<evidence type="ECO:0000313" key="3">
    <source>
        <dbReference type="Proteomes" id="UP001341840"/>
    </source>
</evidence>
<dbReference type="EMBL" id="JASCZI010272249">
    <property type="protein sequence ID" value="MED6221283.1"/>
    <property type="molecule type" value="Genomic_DNA"/>
</dbReference>
<feature type="transmembrane region" description="Helical" evidence="1">
    <location>
        <begin position="95"/>
        <end position="116"/>
    </location>
</feature>
<name>A0ABU6ZH59_9FABA</name>
<sequence length="158" mass="17609">MIWALRLARNIAPTRELEAFGPSLRVTTRFPSFFRVVLSTSGDFMHVKRVPPIRVPAATCFFVVQVLKGVISFSLADVAEGSNDFPRGVSSLSSVFFVFCGTHFVFGLLQLQAYLFSEMAKKKSCQNVHNPRVLSPVERELYGWVDAEVFTQSSVLAS</sequence>
<evidence type="ECO:0000256" key="1">
    <source>
        <dbReference type="SAM" id="Phobius"/>
    </source>
</evidence>
<keyword evidence="1" id="KW-0472">Membrane</keyword>
<comment type="caution">
    <text evidence="2">The sequence shown here is derived from an EMBL/GenBank/DDBJ whole genome shotgun (WGS) entry which is preliminary data.</text>
</comment>
<gene>
    <name evidence="2" type="ORF">PIB30_052948</name>
</gene>
<organism evidence="2 3">
    <name type="scientific">Stylosanthes scabra</name>
    <dbReference type="NCBI Taxonomy" id="79078"/>
    <lineage>
        <taxon>Eukaryota</taxon>
        <taxon>Viridiplantae</taxon>
        <taxon>Streptophyta</taxon>
        <taxon>Embryophyta</taxon>
        <taxon>Tracheophyta</taxon>
        <taxon>Spermatophyta</taxon>
        <taxon>Magnoliopsida</taxon>
        <taxon>eudicotyledons</taxon>
        <taxon>Gunneridae</taxon>
        <taxon>Pentapetalae</taxon>
        <taxon>rosids</taxon>
        <taxon>fabids</taxon>
        <taxon>Fabales</taxon>
        <taxon>Fabaceae</taxon>
        <taxon>Papilionoideae</taxon>
        <taxon>50 kb inversion clade</taxon>
        <taxon>dalbergioids sensu lato</taxon>
        <taxon>Dalbergieae</taxon>
        <taxon>Pterocarpus clade</taxon>
        <taxon>Stylosanthes</taxon>
    </lineage>
</organism>
<evidence type="ECO:0000313" key="2">
    <source>
        <dbReference type="EMBL" id="MED6221283.1"/>
    </source>
</evidence>
<keyword evidence="3" id="KW-1185">Reference proteome</keyword>